<dbReference type="Gene3D" id="3.40.50.720">
    <property type="entry name" value="NAD(P)-binding Rossmann-like Domain"/>
    <property type="match status" value="1"/>
</dbReference>
<dbReference type="InterPro" id="IPR036291">
    <property type="entry name" value="NAD(P)-bd_dom_sf"/>
</dbReference>
<dbReference type="OrthoDB" id="10058185at2759"/>
<dbReference type="Pfam" id="PF01073">
    <property type="entry name" value="3Beta_HSD"/>
    <property type="match status" value="1"/>
</dbReference>
<dbReference type="InterPro" id="IPR050177">
    <property type="entry name" value="Lipid_A_modif_metabolic_enz"/>
</dbReference>
<evidence type="ECO:0000313" key="6">
    <source>
        <dbReference type="Proteomes" id="UP000812287"/>
    </source>
</evidence>
<evidence type="ECO:0000259" key="3">
    <source>
        <dbReference type="Pfam" id="PF01073"/>
    </source>
</evidence>
<dbReference type="RefSeq" id="XP_043033800.1">
    <property type="nucleotide sequence ID" value="XM_043183812.1"/>
</dbReference>
<keyword evidence="6" id="KW-1185">Reference proteome</keyword>
<feature type="domain" description="3-beta hydroxysteroid dehydrogenase/isomerase" evidence="3">
    <location>
        <begin position="10"/>
        <end position="182"/>
    </location>
</feature>
<dbReference type="PANTHER" id="PTHR43245">
    <property type="entry name" value="BIFUNCTIONAL POLYMYXIN RESISTANCE PROTEIN ARNA"/>
    <property type="match status" value="1"/>
</dbReference>
<keyword evidence="2" id="KW-0560">Oxidoreductase</keyword>
<dbReference type="EMBL" id="MU250609">
    <property type="protein sequence ID" value="KAG7439193.1"/>
    <property type="molecule type" value="Genomic_DNA"/>
</dbReference>
<dbReference type="SUPFAM" id="SSF51735">
    <property type="entry name" value="NAD(P)-binding Rossmann-fold domains"/>
    <property type="match status" value="1"/>
</dbReference>
<name>A0A9P8ALY4_9AGAR</name>
<dbReference type="AlphaFoldDB" id="A0A9P8ALY4"/>
<dbReference type="GO" id="GO:0006694">
    <property type="term" value="P:steroid biosynthetic process"/>
    <property type="evidence" value="ECO:0007669"/>
    <property type="project" value="InterPro"/>
</dbReference>
<dbReference type="GO" id="GO:0016616">
    <property type="term" value="F:oxidoreductase activity, acting on the CH-OH group of donors, NAD or NADP as acceptor"/>
    <property type="evidence" value="ECO:0007669"/>
    <property type="project" value="InterPro"/>
</dbReference>
<dbReference type="InterPro" id="IPR002225">
    <property type="entry name" value="3Beta_OHSteriod_DH/Estase"/>
</dbReference>
<dbReference type="Proteomes" id="UP000812287">
    <property type="component" value="Unassembled WGS sequence"/>
</dbReference>
<evidence type="ECO:0000256" key="1">
    <source>
        <dbReference type="ARBA" id="ARBA00009219"/>
    </source>
</evidence>
<gene>
    <name evidence="5" type="ORF">BT62DRAFT_910808</name>
    <name evidence="4" type="ORF">BT62DRAFT_914406</name>
</gene>
<comment type="caution">
    <text evidence="5">The sequence shown here is derived from an EMBL/GenBank/DDBJ whole genome shotgun (WGS) entry which is preliminary data.</text>
</comment>
<feature type="non-terminal residue" evidence="5">
    <location>
        <position position="1"/>
    </location>
</feature>
<organism evidence="5 6">
    <name type="scientific">Guyanagaster necrorhizus</name>
    <dbReference type="NCBI Taxonomy" id="856835"/>
    <lineage>
        <taxon>Eukaryota</taxon>
        <taxon>Fungi</taxon>
        <taxon>Dikarya</taxon>
        <taxon>Basidiomycota</taxon>
        <taxon>Agaricomycotina</taxon>
        <taxon>Agaricomycetes</taxon>
        <taxon>Agaricomycetidae</taxon>
        <taxon>Agaricales</taxon>
        <taxon>Marasmiineae</taxon>
        <taxon>Physalacriaceae</taxon>
        <taxon>Guyanagaster</taxon>
    </lineage>
</organism>
<evidence type="ECO:0000256" key="2">
    <source>
        <dbReference type="ARBA" id="ARBA00023002"/>
    </source>
</evidence>
<evidence type="ECO:0000313" key="4">
    <source>
        <dbReference type="EMBL" id="KAG7439193.1"/>
    </source>
</evidence>
<protein>
    <submittedName>
        <fullName evidence="5">NAD(P)-binding protein</fullName>
    </submittedName>
</protein>
<sequence length="247" mass="27947">ASPIHGLPSSVYFHINKEGTHLVVSACRATHTKELVYTSLTGIIWMGADLAGVKEDEVWIPSQSYDAYHHTKALAEQTVLDANGVDGMAVMVLRLCGMTRERNKQLIWCVAKLLEHGQENIQIGDNMNLIDYLYVGNAAHAHILGVDHLLMSPESIAGQVFFITNGQLMPQWPFNRLIFREVIWAKSEFNMSTVRFATGVQWYNIDKVCNLLGYEPKISLEEEICRTVQWWKASGAGECNQRKERRI</sequence>
<proteinExistence type="inferred from homology"/>
<evidence type="ECO:0000313" key="5">
    <source>
        <dbReference type="EMBL" id="KAG7440300.1"/>
    </source>
</evidence>
<dbReference type="GeneID" id="66106109"/>
<comment type="similarity">
    <text evidence="1">Belongs to the 3-beta-HSD family.</text>
</comment>
<dbReference type="PANTHER" id="PTHR43245:SF51">
    <property type="entry name" value="SHORT CHAIN DEHYDROGENASE_REDUCTASE FAMILY 42E, MEMBER 2"/>
    <property type="match status" value="1"/>
</dbReference>
<reference evidence="5" key="1">
    <citation type="submission" date="2020-11" db="EMBL/GenBank/DDBJ databases">
        <title>Adaptations for nitrogen fixation in a non-lichenized fungal sporocarp promotes dispersal by wood-feeding termites.</title>
        <authorList>
            <consortium name="DOE Joint Genome Institute"/>
            <person name="Koch R.A."/>
            <person name="Yoon G."/>
            <person name="Arayal U."/>
            <person name="Lail K."/>
            <person name="Amirebrahimi M."/>
            <person name="Labutti K."/>
            <person name="Lipzen A."/>
            <person name="Riley R."/>
            <person name="Barry K."/>
            <person name="Henrissat B."/>
            <person name="Grigoriev I.V."/>
            <person name="Herr J.R."/>
            <person name="Aime M.C."/>
        </authorList>
    </citation>
    <scope>NUCLEOTIDE SEQUENCE</scope>
    <source>
        <strain evidence="5">MCA 3950</strain>
    </source>
</reference>
<dbReference type="EMBL" id="MU250573">
    <property type="protein sequence ID" value="KAG7440300.1"/>
    <property type="molecule type" value="Genomic_DNA"/>
</dbReference>
<accession>A0A9P8ALY4</accession>